<sequence length="319" mass="32356">MPETTPDTPRGPAAPLVSADAVRGALADRGLGPDVCRALEVLDETHSTNAVAIEAVSGAPGGARPPSGAAVLARHQTRARGRLERSWSAEPDSSILLSVIVRPETPAGAERLGLVPLAAGAAVARSLRERVGLHAMTKWPNDVLIGGRKVAGVLCQAVTEPGGLAVVVGVGLNVRQTHEQLPVATATSLAVELGAAAHAVLDDASELAADLVAGILAAAQAAMSAGDLGPVEAVMDTLGRRVRAELVADDPSRDVTGTAVGLDPSGGLMLRTDSGELVTVHAGDVWHMRPEEAPRTGHNDHPQAQPASDAPRTDSGGAA</sequence>
<feature type="region of interest" description="Disordered" evidence="6">
    <location>
        <begin position="289"/>
        <end position="319"/>
    </location>
</feature>
<evidence type="ECO:0000313" key="8">
    <source>
        <dbReference type="EMBL" id="MDR6892592.1"/>
    </source>
</evidence>
<keyword evidence="1 8" id="KW-0436">Ligase</keyword>
<dbReference type="Pfam" id="PF03099">
    <property type="entry name" value="BPL_LplA_LipB"/>
    <property type="match status" value="1"/>
</dbReference>
<dbReference type="PROSITE" id="PS51733">
    <property type="entry name" value="BPL_LPL_CATALYTIC"/>
    <property type="match status" value="1"/>
</dbReference>
<dbReference type="Proteomes" id="UP001247307">
    <property type="component" value="Unassembled WGS sequence"/>
</dbReference>
<evidence type="ECO:0000256" key="3">
    <source>
        <dbReference type="ARBA" id="ARBA00022840"/>
    </source>
</evidence>
<evidence type="ECO:0000256" key="2">
    <source>
        <dbReference type="ARBA" id="ARBA00022741"/>
    </source>
</evidence>
<dbReference type="InterPro" id="IPR004143">
    <property type="entry name" value="BPL_LPL_catalytic"/>
</dbReference>
<gene>
    <name evidence="8" type="ORF">J2S35_001532</name>
</gene>
<dbReference type="AlphaFoldDB" id="A0AAE3YH29"/>
<dbReference type="InterPro" id="IPR004408">
    <property type="entry name" value="Biotin_CoA_COase_ligase"/>
</dbReference>
<evidence type="ECO:0000256" key="5">
    <source>
        <dbReference type="ARBA" id="ARBA00024227"/>
    </source>
</evidence>
<evidence type="ECO:0000256" key="1">
    <source>
        <dbReference type="ARBA" id="ARBA00022598"/>
    </source>
</evidence>
<dbReference type="Gene3D" id="3.30.930.10">
    <property type="entry name" value="Bira Bifunctional Protein, Domain 2"/>
    <property type="match status" value="1"/>
</dbReference>
<dbReference type="InterPro" id="IPR045864">
    <property type="entry name" value="aa-tRNA-synth_II/BPL/LPL"/>
</dbReference>
<evidence type="ECO:0000256" key="6">
    <source>
        <dbReference type="SAM" id="MobiDB-lite"/>
    </source>
</evidence>
<dbReference type="GO" id="GO:0004077">
    <property type="term" value="F:biotin--[biotin carboxyl-carrier protein] ligase activity"/>
    <property type="evidence" value="ECO:0007669"/>
    <property type="project" value="UniProtKB-EC"/>
</dbReference>
<dbReference type="GO" id="GO:0005524">
    <property type="term" value="F:ATP binding"/>
    <property type="evidence" value="ECO:0007669"/>
    <property type="project" value="UniProtKB-KW"/>
</dbReference>
<dbReference type="RefSeq" id="WP_309851849.1">
    <property type="nucleotide sequence ID" value="NZ_BAAAIU010000020.1"/>
</dbReference>
<keyword evidence="4" id="KW-0092">Biotin</keyword>
<evidence type="ECO:0000259" key="7">
    <source>
        <dbReference type="PROSITE" id="PS51733"/>
    </source>
</evidence>
<proteinExistence type="predicted"/>
<dbReference type="Gene3D" id="2.30.30.100">
    <property type="match status" value="1"/>
</dbReference>
<accession>A0AAE3YH29</accession>
<dbReference type="NCBIfam" id="TIGR00121">
    <property type="entry name" value="birA_ligase"/>
    <property type="match status" value="1"/>
</dbReference>
<dbReference type="InterPro" id="IPR008988">
    <property type="entry name" value="Transcriptional_repressor_C"/>
</dbReference>
<feature type="compositionally biased region" description="Basic and acidic residues" evidence="6">
    <location>
        <begin position="289"/>
        <end position="301"/>
    </location>
</feature>
<protein>
    <recommendedName>
        <fullName evidence="5">biotin--[biotin carboxyl-carrier protein] ligase</fullName>
        <ecNumber evidence="5">6.3.4.15</ecNumber>
    </recommendedName>
</protein>
<dbReference type="GO" id="GO:0005737">
    <property type="term" value="C:cytoplasm"/>
    <property type="evidence" value="ECO:0007669"/>
    <property type="project" value="TreeGrafter"/>
</dbReference>
<feature type="domain" description="BPL/LPL catalytic" evidence="7">
    <location>
        <begin position="30"/>
        <end position="228"/>
    </location>
</feature>
<comment type="caution">
    <text evidence="8">The sequence shown here is derived from an EMBL/GenBank/DDBJ whole genome shotgun (WGS) entry which is preliminary data.</text>
</comment>
<organism evidence="8 9">
    <name type="scientific">Falsarthrobacter nasiphocae</name>
    <dbReference type="NCBI Taxonomy" id="189863"/>
    <lineage>
        <taxon>Bacteria</taxon>
        <taxon>Bacillati</taxon>
        <taxon>Actinomycetota</taxon>
        <taxon>Actinomycetes</taxon>
        <taxon>Micrococcales</taxon>
        <taxon>Micrococcaceae</taxon>
        <taxon>Falsarthrobacter</taxon>
    </lineage>
</organism>
<reference evidence="8" key="1">
    <citation type="submission" date="2023-07" db="EMBL/GenBank/DDBJ databases">
        <title>Sequencing the genomes of 1000 actinobacteria strains.</title>
        <authorList>
            <person name="Klenk H.-P."/>
        </authorList>
    </citation>
    <scope>NUCLEOTIDE SEQUENCE</scope>
    <source>
        <strain evidence="8">DSM 13988</strain>
    </source>
</reference>
<dbReference type="CDD" id="cd16442">
    <property type="entry name" value="BPL"/>
    <property type="match status" value="1"/>
</dbReference>
<dbReference type="SUPFAM" id="SSF55681">
    <property type="entry name" value="Class II aaRS and biotin synthetases"/>
    <property type="match status" value="1"/>
</dbReference>
<keyword evidence="2" id="KW-0547">Nucleotide-binding</keyword>
<dbReference type="Pfam" id="PF02237">
    <property type="entry name" value="BPL_C"/>
    <property type="match status" value="1"/>
</dbReference>
<dbReference type="EC" id="6.3.4.15" evidence="5"/>
<dbReference type="InterPro" id="IPR003142">
    <property type="entry name" value="BPL_C"/>
</dbReference>
<name>A0AAE3YH29_9MICC</name>
<dbReference type="PANTHER" id="PTHR12835:SF5">
    <property type="entry name" value="BIOTIN--PROTEIN LIGASE"/>
    <property type="match status" value="1"/>
</dbReference>
<keyword evidence="3" id="KW-0067">ATP-binding</keyword>
<dbReference type="PANTHER" id="PTHR12835">
    <property type="entry name" value="BIOTIN PROTEIN LIGASE"/>
    <property type="match status" value="1"/>
</dbReference>
<evidence type="ECO:0000256" key="4">
    <source>
        <dbReference type="ARBA" id="ARBA00023267"/>
    </source>
</evidence>
<dbReference type="EMBL" id="JAVDUI010000001">
    <property type="protein sequence ID" value="MDR6892592.1"/>
    <property type="molecule type" value="Genomic_DNA"/>
</dbReference>
<evidence type="ECO:0000313" key="9">
    <source>
        <dbReference type="Proteomes" id="UP001247307"/>
    </source>
</evidence>
<dbReference type="SUPFAM" id="SSF50037">
    <property type="entry name" value="C-terminal domain of transcriptional repressors"/>
    <property type="match status" value="1"/>
</dbReference>
<keyword evidence="9" id="KW-1185">Reference proteome</keyword>